<keyword evidence="4" id="KW-1185">Reference proteome</keyword>
<dbReference type="EMBL" id="SWBP01000004">
    <property type="protein sequence ID" value="TKB96971.1"/>
    <property type="molecule type" value="Genomic_DNA"/>
</dbReference>
<proteinExistence type="predicted"/>
<name>A0A4U1BXA3_9SPHI</name>
<keyword evidence="2" id="KW-0732">Signal</keyword>
<evidence type="ECO:0000313" key="4">
    <source>
        <dbReference type="Proteomes" id="UP000308181"/>
    </source>
</evidence>
<evidence type="ECO:0000256" key="1">
    <source>
        <dbReference type="SAM" id="Phobius"/>
    </source>
</evidence>
<feature type="transmembrane region" description="Helical" evidence="1">
    <location>
        <begin position="52"/>
        <end position="70"/>
    </location>
</feature>
<evidence type="ECO:0000256" key="2">
    <source>
        <dbReference type="SAM" id="SignalP"/>
    </source>
</evidence>
<keyword evidence="1" id="KW-1133">Transmembrane helix</keyword>
<comment type="caution">
    <text evidence="3">The sequence shown here is derived from an EMBL/GenBank/DDBJ whole genome shotgun (WGS) entry which is preliminary data.</text>
</comment>
<dbReference type="RefSeq" id="WP_136826936.1">
    <property type="nucleotide sequence ID" value="NZ_SWBP01000004.1"/>
</dbReference>
<gene>
    <name evidence="3" type="ORF">FA046_12945</name>
</gene>
<dbReference type="AlphaFoldDB" id="A0A4U1BXA3"/>
<evidence type="ECO:0008006" key="5">
    <source>
        <dbReference type="Google" id="ProtNLM"/>
    </source>
</evidence>
<feature type="signal peptide" evidence="2">
    <location>
        <begin position="1"/>
        <end position="28"/>
    </location>
</feature>
<organism evidence="3 4">
    <name type="scientific">Pedobacter cryophilus</name>
    <dbReference type="NCBI Taxonomy" id="2571271"/>
    <lineage>
        <taxon>Bacteria</taxon>
        <taxon>Pseudomonadati</taxon>
        <taxon>Bacteroidota</taxon>
        <taxon>Sphingobacteriia</taxon>
        <taxon>Sphingobacteriales</taxon>
        <taxon>Sphingobacteriaceae</taxon>
        <taxon>Pedobacter</taxon>
    </lineage>
</organism>
<sequence length="81" mass="8915">MKKISKPTILKSALLFVVLLMSQTATFAQEVYASQALLSNVSAKDRAEESWVWILIGCVFVIAAFALYSARTVENHESAAH</sequence>
<feature type="chain" id="PRO_5020987601" description="CcmD family protein" evidence="2">
    <location>
        <begin position="29"/>
        <end position="81"/>
    </location>
</feature>
<protein>
    <recommendedName>
        <fullName evidence="5">CcmD family protein</fullName>
    </recommendedName>
</protein>
<keyword evidence="1" id="KW-0472">Membrane</keyword>
<reference evidence="3 4" key="1">
    <citation type="submission" date="2019-04" db="EMBL/GenBank/DDBJ databases">
        <title>Pedobacter sp. AR-3-17 sp. nov., isolated from Arctic soil.</title>
        <authorList>
            <person name="Dahal R.H."/>
            <person name="Kim D.-U."/>
        </authorList>
    </citation>
    <scope>NUCLEOTIDE SEQUENCE [LARGE SCALE GENOMIC DNA]</scope>
    <source>
        <strain evidence="3 4">AR-3-17</strain>
    </source>
</reference>
<accession>A0A4U1BXA3</accession>
<evidence type="ECO:0000313" key="3">
    <source>
        <dbReference type="EMBL" id="TKB96971.1"/>
    </source>
</evidence>
<dbReference type="Proteomes" id="UP000308181">
    <property type="component" value="Unassembled WGS sequence"/>
</dbReference>
<keyword evidence="1" id="KW-0812">Transmembrane</keyword>